<comment type="function">
    <text evidence="1 6">Required for the transposition of the insertion element.</text>
</comment>
<keyword evidence="5 6" id="KW-0233">DNA recombination</keyword>
<evidence type="ECO:0000256" key="3">
    <source>
        <dbReference type="ARBA" id="ARBA00022578"/>
    </source>
</evidence>
<dbReference type="GO" id="GO:0004803">
    <property type="term" value="F:transposase activity"/>
    <property type="evidence" value="ECO:0007669"/>
    <property type="project" value="UniProtKB-UniRule"/>
</dbReference>
<reference evidence="7 8" key="1">
    <citation type="journal article" date="2003" name="Genome Res.">
        <title>Comparative complete genome sequence analysis of the amino acid replacements responsible for the thermostability of Corynebacterium efficiens.</title>
        <authorList>
            <person name="Nishio Y."/>
            <person name="Nakamura Y."/>
            <person name="Kawarabayasi Y."/>
            <person name="Usuda Y."/>
            <person name="Kimura E."/>
            <person name="Sugimoto S."/>
            <person name="Matsui K."/>
            <person name="Yamagishi A."/>
            <person name="Kikuchi H."/>
            <person name="Ikeo K."/>
            <person name="Gojobori T."/>
        </authorList>
    </citation>
    <scope>NUCLEOTIDE SEQUENCE [LARGE SCALE GENOMIC DNA]</scope>
    <source>
        <strain evidence="8">DSM 44549 / YS-314 / AJ 12310 / JCM 11189 / NBRC 100395</strain>
    </source>
</reference>
<dbReference type="GO" id="GO:0003677">
    <property type="term" value="F:DNA binding"/>
    <property type="evidence" value="ECO:0007669"/>
    <property type="project" value="UniProtKB-UniRule"/>
</dbReference>
<dbReference type="KEGG" id="cef:CE1951"/>
<dbReference type="Pfam" id="PF00872">
    <property type="entry name" value="Transposase_mut"/>
    <property type="match status" value="1"/>
</dbReference>
<accession>Q8FP39</accession>
<proteinExistence type="inferred from homology"/>
<dbReference type="PANTHER" id="PTHR33217">
    <property type="entry name" value="TRANSPOSASE FOR INSERTION SEQUENCE ELEMENT IS1081"/>
    <property type="match status" value="1"/>
</dbReference>
<dbReference type="Proteomes" id="UP000001409">
    <property type="component" value="Chromosome"/>
</dbReference>
<dbReference type="PANTHER" id="PTHR33217:SF7">
    <property type="entry name" value="TRANSPOSASE FOR INSERTION SEQUENCE ELEMENT IS1081"/>
    <property type="match status" value="1"/>
</dbReference>
<protein>
    <recommendedName>
        <fullName evidence="6">Mutator family transposase</fullName>
    </recommendedName>
</protein>
<keyword evidence="8" id="KW-1185">Reference proteome</keyword>
<evidence type="ECO:0000256" key="1">
    <source>
        <dbReference type="ARBA" id="ARBA00002190"/>
    </source>
</evidence>
<dbReference type="eggNOG" id="COG3328">
    <property type="taxonomic scope" value="Bacteria"/>
</dbReference>
<dbReference type="PROSITE" id="PS01007">
    <property type="entry name" value="TRANSPOSASE_MUTATOR"/>
    <property type="match status" value="1"/>
</dbReference>
<dbReference type="InterPro" id="IPR001207">
    <property type="entry name" value="Transposase_mutator"/>
</dbReference>
<evidence type="ECO:0000256" key="5">
    <source>
        <dbReference type="ARBA" id="ARBA00023172"/>
    </source>
</evidence>
<dbReference type="STRING" id="196164.gene:10742378"/>
<evidence type="ECO:0000313" key="8">
    <source>
        <dbReference type="Proteomes" id="UP000001409"/>
    </source>
</evidence>
<evidence type="ECO:0000256" key="6">
    <source>
        <dbReference type="RuleBase" id="RU365089"/>
    </source>
</evidence>
<dbReference type="GO" id="GO:0006313">
    <property type="term" value="P:DNA transposition"/>
    <property type="evidence" value="ECO:0007669"/>
    <property type="project" value="UniProtKB-UniRule"/>
</dbReference>
<comment type="similarity">
    <text evidence="2 6">Belongs to the transposase mutator family.</text>
</comment>
<keyword evidence="3 6" id="KW-0815">Transposition</keyword>
<name>Q8FP39_COREF</name>
<dbReference type="AlphaFoldDB" id="Q8FP39"/>
<keyword evidence="6" id="KW-0814">Transposable element</keyword>
<sequence>MPKAIGNYSVCKSPQPSPWHRGLGFFRDLKARGVNEVYLVTSDAHLGIQHAIGEVLPNASWQRCRTHFSKNLYGMVPKTQWPTHDRRCSTRFSSSLMRHRCGLRPGMWWSSVSRSSRMWPITWRKPWMSCWRSRTHRRRCGPRSGRITPPNGSIVKSAGVPMLWGSSRTVTLSCAWSVLCSRNSMMIGSKQKRYMSLTSLKQTRAMMTANIIDAEAAASEVTRRDAA</sequence>
<evidence type="ECO:0000256" key="2">
    <source>
        <dbReference type="ARBA" id="ARBA00010961"/>
    </source>
</evidence>
<evidence type="ECO:0000313" key="7">
    <source>
        <dbReference type="EMBL" id="BAC18760.1"/>
    </source>
</evidence>
<evidence type="ECO:0000256" key="4">
    <source>
        <dbReference type="ARBA" id="ARBA00023125"/>
    </source>
</evidence>
<dbReference type="EMBL" id="BA000035">
    <property type="protein sequence ID" value="BAC18760.1"/>
    <property type="molecule type" value="Genomic_DNA"/>
</dbReference>
<dbReference type="HOGENOM" id="CLU_036805_8_2_11"/>
<keyword evidence="4 6" id="KW-0238">DNA-binding</keyword>
<organism evidence="7 8">
    <name type="scientific">Corynebacterium efficiens (strain DSM 44549 / YS-314 / AJ 12310 / JCM 11189 / NBRC 100395)</name>
    <dbReference type="NCBI Taxonomy" id="196164"/>
    <lineage>
        <taxon>Bacteria</taxon>
        <taxon>Bacillati</taxon>
        <taxon>Actinomycetota</taxon>
        <taxon>Actinomycetes</taxon>
        <taxon>Mycobacteriales</taxon>
        <taxon>Corynebacteriaceae</taxon>
        <taxon>Corynebacterium</taxon>
    </lineage>
</organism>